<dbReference type="PANTHER" id="PTHR46766">
    <property type="entry name" value="GLUTAMINE-RICH PROTEIN 2"/>
    <property type="match status" value="1"/>
</dbReference>
<dbReference type="Gene3D" id="1.20.1260.20">
    <property type="entry name" value="PPE superfamily"/>
    <property type="match status" value="1"/>
</dbReference>
<evidence type="ECO:0000256" key="2">
    <source>
        <dbReference type="SAM" id="MobiDB-lite"/>
    </source>
</evidence>
<proteinExistence type="inferred from homology"/>
<dbReference type="GO" id="GO:0052572">
    <property type="term" value="P:response to host immune response"/>
    <property type="evidence" value="ECO:0007669"/>
    <property type="project" value="TreeGrafter"/>
</dbReference>
<name>A0A1X0XY10_MYCSI</name>
<keyword evidence="6" id="KW-1185">Reference proteome</keyword>
<organism evidence="5 6">
    <name type="scientific">Mycobacterium simiae</name>
    <name type="common">Mycobacterium habana</name>
    <dbReference type="NCBI Taxonomy" id="1784"/>
    <lineage>
        <taxon>Bacteria</taxon>
        <taxon>Bacillati</taxon>
        <taxon>Actinomycetota</taxon>
        <taxon>Actinomycetes</taxon>
        <taxon>Mycobacteriales</taxon>
        <taxon>Mycobacteriaceae</taxon>
        <taxon>Mycobacterium</taxon>
        <taxon>Mycobacterium simiae complex</taxon>
    </lineage>
</organism>
<protein>
    <recommendedName>
        <fullName evidence="7">PPE family protein</fullName>
    </recommendedName>
</protein>
<feature type="compositionally biased region" description="Low complexity" evidence="2">
    <location>
        <begin position="322"/>
        <end position="337"/>
    </location>
</feature>
<dbReference type="InterPro" id="IPR038332">
    <property type="entry name" value="PPE_sf"/>
</dbReference>
<comment type="caution">
    <text evidence="5">The sequence shown here is derived from an EMBL/GenBank/DDBJ whole genome shotgun (WGS) entry which is preliminary data.</text>
</comment>
<dbReference type="AlphaFoldDB" id="A0A1X0XY10"/>
<dbReference type="EMBL" id="MZZM01000025">
    <property type="protein sequence ID" value="ORJ57732.1"/>
    <property type="molecule type" value="Genomic_DNA"/>
</dbReference>
<evidence type="ECO:0000259" key="3">
    <source>
        <dbReference type="Pfam" id="PF00823"/>
    </source>
</evidence>
<sequence>MHFAVLPPEVNSDRMYAGPGAGTMLAAAAAWDELANQLHATAADLESVISGLTGEPWQGPASAAMAAAAQGYVAWLNTTAAQATHTGEQVKAAAAAYESAYAMTVPPPVITANRSELMALVATNLVGQNSAAIAANEVAYAEMWAQDVAAMYTYAGMSRAAAELRPFAPPEQPVQQDGLSAQGAAVAQATGTAAGQAQTSSRDAMSAVPTALHLLASSPGLADFSDFTNPYDLASLGSGLLGNGVGLIGLSGAAGFISDAEQKAVGPQTVSAPASEASSGQARRMPDRVMSADMGGASTVGRVSVPDGWGAAAPQVRLAAHPAAGGGALPPSTSSSGVSGGMPMFGNGPLMALRGRGAAQSRREPGDAPQHSGAFVPGGRHHDQRERPAGRSRPGVADFHEITDLLGKLGRLRDSGVLTDKEFVEQKQRLLGCQ</sequence>
<feature type="region of interest" description="Disordered" evidence="2">
    <location>
        <begin position="322"/>
        <end position="398"/>
    </location>
</feature>
<feature type="domain" description="PPE family C-terminal" evidence="4">
    <location>
        <begin position="291"/>
        <end position="358"/>
    </location>
</feature>
<dbReference type="Pfam" id="PF00823">
    <property type="entry name" value="PPE"/>
    <property type="match status" value="1"/>
</dbReference>
<dbReference type="Pfam" id="PF12484">
    <property type="entry name" value="PPE-SVP"/>
    <property type="match status" value="1"/>
</dbReference>
<dbReference type="Proteomes" id="UP000193040">
    <property type="component" value="Unassembled WGS sequence"/>
</dbReference>
<feature type="compositionally biased region" description="Basic and acidic residues" evidence="2">
    <location>
        <begin position="380"/>
        <end position="389"/>
    </location>
</feature>
<dbReference type="InterPro" id="IPR022171">
    <property type="entry name" value="PPE_C"/>
</dbReference>
<dbReference type="PANTHER" id="PTHR46766:SF1">
    <property type="entry name" value="GLUTAMINE-RICH PROTEIN 2"/>
    <property type="match status" value="1"/>
</dbReference>
<gene>
    <name evidence="5" type="ORF">B5M45_19130</name>
</gene>
<dbReference type="InterPro" id="IPR000030">
    <property type="entry name" value="PPE_dom"/>
</dbReference>
<comment type="similarity">
    <text evidence="1">Belongs to the mycobacterial PPE family.</text>
</comment>
<feature type="domain" description="PPE" evidence="3">
    <location>
        <begin position="2"/>
        <end position="164"/>
    </location>
</feature>
<evidence type="ECO:0008006" key="7">
    <source>
        <dbReference type="Google" id="ProtNLM"/>
    </source>
</evidence>
<evidence type="ECO:0000259" key="4">
    <source>
        <dbReference type="Pfam" id="PF12484"/>
    </source>
</evidence>
<reference evidence="5 6" key="1">
    <citation type="submission" date="2017-03" db="EMBL/GenBank/DDBJ databases">
        <title>Genomic insights into Mycobacterium simiae human colonization.</title>
        <authorList>
            <person name="Steffani J.L."/>
            <person name="Brunck M.E."/>
            <person name="Cruz E."/>
            <person name="Montiel R."/>
            <person name="Barona F."/>
        </authorList>
    </citation>
    <scope>NUCLEOTIDE SEQUENCE [LARGE SCALE GENOMIC DNA]</scope>
    <source>
        <strain evidence="5 6">MsiGto</strain>
    </source>
</reference>
<evidence type="ECO:0000256" key="1">
    <source>
        <dbReference type="ARBA" id="ARBA00010652"/>
    </source>
</evidence>
<dbReference type="FunFam" id="1.20.1260.20:FF:000001">
    <property type="entry name" value="PPE family protein PPE41"/>
    <property type="match status" value="1"/>
</dbReference>
<dbReference type="RefSeq" id="WP_084952299.1">
    <property type="nucleotide sequence ID" value="NZ_MZZM01000025.1"/>
</dbReference>
<evidence type="ECO:0000313" key="5">
    <source>
        <dbReference type="EMBL" id="ORJ57732.1"/>
    </source>
</evidence>
<accession>A0A1X0XY10</accession>
<dbReference type="STRING" id="1784.VC42_00430"/>
<evidence type="ECO:0000313" key="6">
    <source>
        <dbReference type="Proteomes" id="UP000193040"/>
    </source>
</evidence>
<dbReference type="SUPFAM" id="SSF140459">
    <property type="entry name" value="PE/PPE dimer-like"/>
    <property type="match status" value="1"/>
</dbReference>